<dbReference type="InterPro" id="IPR001563">
    <property type="entry name" value="Peptidase_S10"/>
</dbReference>
<dbReference type="Gene3D" id="3.40.50.1820">
    <property type="entry name" value="alpha/beta hydrolase"/>
    <property type="match status" value="1"/>
</dbReference>
<dbReference type="Pfam" id="PF00450">
    <property type="entry name" value="Peptidase_S10"/>
    <property type="match status" value="1"/>
</dbReference>
<evidence type="ECO:0000256" key="2">
    <source>
        <dbReference type="ARBA" id="ARBA00022645"/>
    </source>
</evidence>
<dbReference type="AlphaFoldDB" id="A0A316UF52"/>
<reference evidence="7 8" key="1">
    <citation type="journal article" date="2018" name="Mol. Biol. Evol.">
        <title>Broad Genomic Sampling Reveals a Smut Pathogenic Ancestry of the Fungal Clade Ustilaginomycotina.</title>
        <authorList>
            <person name="Kijpornyongpan T."/>
            <person name="Mondo S.J."/>
            <person name="Barry K."/>
            <person name="Sandor L."/>
            <person name="Lee J."/>
            <person name="Lipzen A."/>
            <person name="Pangilinan J."/>
            <person name="LaButti K."/>
            <person name="Hainaut M."/>
            <person name="Henrissat B."/>
            <person name="Grigoriev I.V."/>
            <person name="Spatafora J.W."/>
            <person name="Aime M.C."/>
        </authorList>
    </citation>
    <scope>NUCLEOTIDE SEQUENCE [LARGE SCALE GENOMIC DNA]</scope>
    <source>
        <strain evidence="7 8">MCA 4718</strain>
    </source>
</reference>
<dbReference type="PANTHER" id="PTHR11802:SF479">
    <property type="entry name" value="CARBOXYPEPTIDASE"/>
    <property type="match status" value="1"/>
</dbReference>
<comment type="similarity">
    <text evidence="1 6">Belongs to the peptidase S10 family.</text>
</comment>
<dbReference type="EC" id="3.4.16.-" evidence="6"/>
<dbReference type="SUPFAM" id="SSF53474">
    <property type="entry name" value="alpha/beta-Hydrolases"/>
    <property type="match status" value="1"/>
</dbReference>
<feature type="signal peptide" evidence="6">
    <location>
        <begin position="1"/>
        <end position="21"/>
    </location>
</feature>
<dbReference type="RefSeq" id="XP_025351046.1">
    <property type="nucleotide sequence ID" value="XM_025493510.1"/>
</dbReference>
<evidence type="ECO:0000256" key="5">
    <source>
        <dbReference type="ARBA" id="ARBA00023180"/>
    </source>
</evidence>
<feature type="chain" id="PRO_5016193535" description="Carboxypeptidase" evidence="6">
    <location>
        <begin position="22"/>
        <end position="503"/>
    </location>
</feature>
<gene>
    <name evidence="7" type="ORF">BCV69DRAFT_286027</name>
</gene>
<protein>
    <recommendedName>
        <fullName evidence="6">Carboxypeptidase</fullName>
        <ecNumber evidence="6">3.4.16.-</ecNumber>
    </recommendedName>
</protein>
<evidence type="ECO:0000256" key="3">
    <source>
        <dbReference type="ARBA" id="ARBA00022670"/>
    </source>
</evidence>
<dbReference type="GO" id="GO:0006508">
    <property type="term" value="P:proteolysis"/>
    <property type="evidence" value="ECO:0007669"/>
    <property type="project" value="UniProtKB-KW"/>
</dbReference>
<dbReference type="GO" id="GO:0004185">
    <property type="term" value="F:serine-type carboxypeptidase activity"/>
    <property type="evidence" value="ECO:0007669"/>
    <property type="project" value="UniProtKB-UniRule"/>
</dbReference>
<dbReference type="InterPro" id="IPR029058">
    <property type="entry name" value="AB_hydrolase_fold"/>
</dbReference>
<dbReference type="GeneID" id="37015244"/>
<keyword evidence="4 6" id="KW-0378">Hydrolase</keyword>
<dbReference type="OrthoDB" id="443318at2759"/>
<evidence type="ECO:0000313" key="7">
    <source>
        <dbReference type="EMBL" id="PWN23886.1"/>
    </source>
</evidence>
<dbReference type="InterPro" id="IPR018202">
    <property type="entry name" value="Ser_caboxypep_ser_AS"/>
</dbReference>
<dbReference type="Proteomes" id="UP000245942">
    <property type="component" value="Unassembled WGS sequence"/>
</dbReference>
<dbReference type="PROSITE" id="PS00131">
    <property type="entry name" value="CARBOXYPEPT_SER_SER"/>
    <property type="match status" value="1"/>
</dbReference>
<evidence type="ECO:0000256" key="1">
    <source>
        <dbReference type="ARBA" id="ARBA00009431"/>
    </source>
</evidence>
<keyword evidence="3 6" id="KW-0645">Protease</keyword>
<evidence type="ECO:0000313" key="8">
    <source>
        <dbReference type="Proteomes" id="UP000245942"/>
    </source>
</evidence>
<accession>A0A316UF52</accession>
<evidence type="ECO:0000256" key="6">
    <source>
        <dbReference type="RuleBase" id="RU361156"/>
    </source>
</evidence>
<dbReference type="PRINTS" id="PR00724">
    <property type="entry name" value="CRBOXYPTASEC"/>
</dbReference>
<organism evidence="7 8">
    <name type="scientific">Pseudomicrostroma glucosiphilum</name>
    <dbReference type="NCBI Taxonomy" id="1684307"/>
    <lineage>
        <taxon>Eukaryota</taxon>
        <taxon>Fungi</taxon>
        <taxon>Dikarya</taxon>
        <taxon>Basidiomycota</taxon>
        <taxon>Ustilaginomycotina</taxon>
        <taxon>Exobasidiomycetes</taxon>
        <taxon>Microstromatales</taxon>
        <taxon>Microstromatales incertae sedis</taxon>
        <taxon>Pseudomicrostroma</taxon>
    </lineage>
</organism>
<evidence type="ECO:0000256" key="4">
    <source>
        <dbReference type="ARBA" id="ARBA00022801"/>
    </source>
</evidence>
<keyword evidence="5" id="KW-0325">Glycoprotein</keyword>
<proteinExistence type="inferred from homology"/>
<keyword evidence="6" id="KW-0732">Signal</keyword>
<keyword evidence="2 6" id="KW-0121">Carboxypeptidase</keyword>
<name>A0A316UF52_9BASI</name>
<keyword evidence="8" id="KW-1185">Reference proteome</keyword>
<dbReference type="PANTHER" id="PTHR11802">
    <property type="entry name" value="SERINE PROTEASE FAMILY S10 SERINE CARBOXYPEPTIDASE"/>
    <property type="match status" value="1"/>
</dbReference>
<dbReference type="EMBL" id="KZ819321">
    <property type="protein sequence ID" value="PWN23886.1"/>
    <property type="molecule type" value="Genomic_DNA"/>
</dbReference>
<dbReference type="STRING" id="1684307.A0A316UF52"/>
<sequence>MYAFSSLVIATLGLFANATFALPASFIAAKASSSSSLPTKKSLYVDGKHIPGISKMTGDLGASYAGLLPVTPDASDNDKFFFWYWPTDRTAGKDDVVIWLNGGPGCSSLEGVFGENGPMTLTEPTKDVYKATRNPYSWHHLSHVLYVEQPVSVGLGSGTPGIVDEVGVATEFYGFLQNFYKTFPELKSKKLWLTGESYAGMYIPYMADYIYQQNDTLNLQGFAVSDPSIGNTMFGQDVPALAFARANQKTLKLNRTQMTALEEAAEKNGVTNFLRDHLVFPPRAKIYAPQQLQPGSLFNDLWHYSTVQNPCISVYYIDDQCPADLDPLGFPLDSTTGASTRNFINRTPGFKKYVHADPKTSWVECTTNNVFAGNGEDNSLAPADSELLGRVINKNQRTVIQHGLRDMVLMANGTLLAIQNTTWSDAGSGGTSSALQGFQDNFFARTGNLKVNGKSTGQYITERGLTFATVDKAGHMVPTFTPATAYKLQKYLLGQIAETDLGT</sequence>